<organism evidence="1 2">
    <name type="scientific">Dorea formicigenerans ATCC 27755</name>
    <dbReference type="NCBI Taxonomy" id="411461"/>
    <lineage>
        <taxon>Bacteria</taxon>
        <taxon>Bacillati</taxon>
        <taxon>Bacillota</taxon>
        <taxon>Clostridia</taxon>
        <taxon>Lachnospirales</taxon>
        <taxon>Lachnospiraceae</taxon>
        <taxon>Dorea</taxon>
    </lineage>
</organism>
<sequence length="59" mass="7189">MHKNAPILDLSALCNVTYYQCKVMKYFHYKQSLWKMQIRVIILSFYGDNYRIQQKNVIK</sequence>
<dbReference type="AlphaFoldDB" id="B0G8Z8"/>
<evidence type="ECO:0000313" key="1">
    <source>
        <dbReference type="EMBL" id="EDR46151.1"/>
    </source>
</evidence>
<protein>
    <submittedName>
        <fullName evidence="1">Uncharacterized protein</fullName>
    </submittedName>
</protein>
<comment type="caution">
    <text evidence="1">The sequence shown here is derived from an EMBL/GenBank/DDBJ whole genome shotgun (WGS) entry which is preliminary data.</text>
</comment>
<dbReference type="STRING" id="411461.DORFOR_02759"/>
<dbReference type="Proteomes" id="UP000005359">
    <property type="component" value="Unassembled WGS sequence"/>
</dbReference>
<proteinExistence type="predicted"/>
<dbReference type="PaxDb" id="411461-DORFOR_02759"/>
<reference evidence="1 2" key="1">
    <citation type="submission" date="2007-10" db="EMBL/GenBank/DDBJ databases">
        <title>Draft genome sequence of Dorea formicigenerans(ATCC 27755).</title>
        <authorList>
            <person name="Sudarsanam P."/>
            <person name="Ley R."/>
            <person name="Guruge J."/>
            <person name="Turnbaugh P.J."/>
            <person name="Mahowald M."/>
            <person name="Liep D."/>
            <person name="Gordon J."/>
        </authorList>
    </citation>
    <scope>NUCLEOTIDE SEQUENCE [LARGE SCALE GENOMIC DNA]</scope>
    <source>
        <strain evidence="1 2">ATCC 27755</strain>
    </source>
</reference>
<accession>B0G8Z8</accession>
<evidence type="ECO:0000313" key="2">
    <source>
        <dbReference type="Proteomes" id="UP000005359"/>
    </source>
</evidence>
<name>B0G8Z8_9FIRM</name>
<gene>
    <name evidence="1" type="ORF">DORFOR_02759</name>
</gene>
<reference evidence="1 2" key="2">
    <citation type="submission" date="2007-10" db="EMBL/GenBank/DDBJ databases">
        <authorList>
            <person name="Fulton L."/>
            <person name="Clifton S."/>
            <person name="Fulton B."/>
            <person name="Xu J."/>
            <person name="Minx P."/>
            <person name="Pepin K.H."/>
            <person name="Johnson M."/>
            <person name="Thiruvilangam P."/>
            <person name="Bhonagiri V."/>
            <person name="Nash W.E."/>
            <person name="Wang C."/>
            <person name="Mardis E.R."/>
            <person name="Wilson R.K."/>
        </authorList>
    </citation>
    <scope>NUCLEOTIDE SEQUENCE [LARGE SCALE GENOMIC DNA]</scope>
    <source>
        <strain evidence="1 2">ATCC 27755</strain>
    </source>
</reference>
<dbReference type="EMBL" id="AAXA02000015">
    <property type="protein sequence ID" value="EDR46151.1"/>
    <property type="molecule type" value="Genomic_DNA"/>
</dbReference>